<proteinExistence type="predicted"/>
<evidence type="ECO:0000313" key="1">
    <source>
        <dbReference type="EMBL" id="OGG61170.1"/>
    </source>
</evidence>
<dbReference type="Proteomes" id="UP000176511">
    <property type="component" value="Unassembled WGS sequence"/>
</dbReference>
<organism evidence="1 2">
    <name type="scientific">Candidatus Kaiserbacteria bacterium RIFCSPHIGHO2_02_FULL_49_34</name>
    <dbReference type="NCBI Taxonomy" id="1798491"/>
    <lineage>
        <taxon>Bacteria</taxon>
        <taxon>Candidatus Kaiseribacteriota</taxon>
    </lineage>
</organism>
<dbReference type="AlphaFoldDB" id="A0A1F6DIL9"/>
<dbReference type="EMBL" id="MFLE01000025">
    <property type="protein sequence ID" value="OGG61170.1"/>
    <property type="molecule type" value="Genomic_DNA"/>
</dbReference>
<comment type="caution">
    <text evidence="1">The sequence shown here is derived from an EMBL/GenBank/DDBJ whole genome shotgun (WGS) entry which is preliminary data.</text>
</comment>
<accession>A0A1F6DIL9</accession>
<reference evidence="1 2" key="1">
    <citation type="journal article" date="2016" name="Nat. Commun.">
        <title>Thousands of microbial genomes shed light on interconnected biogeochemical processes in an aquifer system.</title>
        <authorList>
            <person name="Anantharaman K."/>
            <person name="Brown C.T."/>
            <person name="Hug L.A."/>
            <person name="Sharon I."/>
            <person name="Castelle C.J."/>
            <person name="Probst A.J."/>
            <person name="Thomas B.C."/>
            <person name="Singh A."/>
            <person name="Wilkins M.J."/>
            <person name="Karaoz U."/>
            <person name="Brodie E.L."/>
            <person name="Williams K.H."/>
            <person name="Hubbard S.S."/>
            <person name="Banfield J.F."/>
        </authorList>
    </citation>
    <scope>NUCLEOTIDE SEQUENCE [LARGE SCALE GENOMIC DNA]</scope>
</reference>
<evidence type="ECO:0000313" key="2">
    <source>
        <dbReference type="Proteomes" id="UP000176511"/>
    </source>
</evidence>
<name>A0A1F6DIL9_9BACT</name>
<protein>
    <submittedName>
        <fullName evidence="1">Uncharacterized protein</fullName>
    </submittedName>
</protein>
<gene>
    <name evidence="1" type="ORF">A3C87_03405</name>
</gene>
<sequence length="110" mass="13009">MKAGRYIQFEEGLNLLLNPNTNLHGYNAHSSGTPQHIVVLLLEEMQQNVLRMRTQAQKDNNYLAFERVLTFDRQHRPTIHAFRRDFQCLPWKPYNTLSWLFLSLHDTLVS</sequence>